<keyword evidence="2" id="KW-0238">DNA-binding</keyword>
<reference evidence="5 6" key="1">
    <citation type="journal article" date="2015" name="Genome Announc.">
        <title>Expanding the biotechnology potential of lactobacilli through comparative genomics of 213 strains and associated genera.</title>
        <authorList>
            <person name="Sun Z."/>
            <person name="Harris H.M."/>
            <person name="McCann A."/>
            <person name="Guo C."/>
            <person name="Argimon S."/>
            <person name="Zhang W."/>
            <person name="Yang X."/>
            <person name="Jeffery I.B."/>
            <person name="Cooney J.C."/>
            <person name="Kagawa T.F."/>
            <person name="Liu W."/>
            <person name="Song Y."/>
            <person name="Salvetti E."/>
            <person name="Wrobel A."/>
            <person name="Rasinkangas P."/>
            <person name="Parkhill J."/>
            <person name="Rea M.C."/>
            <person name="O'Sullivan O."/>
            <person name="Ritari J."/>
            <person name="Douillard F.P."/>
            <person name="Paul Ross R."/>
            <person name="Yang R."/>
            <person name="Briner A.E."/>
            <person name="Felis G.E."/>
            <person name="de Vos W.M."/>
            <person name="Barrangou R."/>
            <person name="Klaenhammer T.R."/>
            <person name="Caufield P.W."/>
            <person name="Cui Y."/>
            <person name="Zhang H."/>
            <person name="O'Toole P.W."/>
        </authorList>
    </citation>
    <scope>NUCLEOTIDE SEQUENCE [LARGE SCALE GENOMIC DNA]</scope>
    <source>
        <strain evidence="5 6">DSM 15945</strain>
    </source>
</reference>
<dbReference type="PANTHER" id="PTHR42756:SF1">
    <property type="entry name" value="TRANSCRIPTIONAL REPRESSOR OF EMRAB OPERON"/>
    <property type="match status" value="1"/>
</dbReference>
<evidence type="ECO:0000313" key="6">
    <source>
        <dbReference type="Proteomes" id="UP000051922"/>
    </source>
</evidence>
<gene>
    <name evidence="5" type="ORF">FC50_GL001754</name>
</gene>
<dbReference type="SUPFAM" id="SSF46785">
    <property type="entry name" value="Winged helix' DNA-binding domain"/>
    <property type="match status" value="1"/>
</dbReference>
<sequence>MDNYAKQFGLTGTQMSILDFIGTRTDVLQRDIETEFNIQRSTATVTLQRMEKQDLVERHPSPNDSRQKIVTVTSAAKPLQERASNYITQQQNAINAEFSSTEQALITQMLHRFIELNGGHTHERTN</sequence>
<dbReference type="AlphaFoldDB" id="A0A0R1TWR0"/>
<dbReference type="GO" id="GO:0003677">
    <property type="term" value="F:DNA binding"/>
    <property type="evidence" value="ECO:0007669"/>
    <property type="project" value="UniProtKB-KW"/>
</dbReference>
<protein>
    <recommendedName>
        <fullName evidence="4">HTH marR-type domain-containing protein</fullName>
    </recommendedName>
</protein>
<keyword evidence="3" id="KW-0804">Transcription</keyword>
<dbReference type="PROSITE" id="PS50995">
    <property type="entry name" value="HTH_MARR_2"/>
    <property type="match status" value="1"/>
</dbReference>
<keyword evidence="6" id="KW-1185">Reference proteome</keyword>
<dbReference type="SMART" id="SM00347">
    <property type="entry name" value="HTH_MARR"/>
    <property type="match status" value="1"/>
</dbReference>
<dbReference type="GO" id="GO:0003700">
    <property type="term" value="F:DNA-binding transcription factor activity"/>
    <property type="evidence" value="ECO:0007669"/>
    <property type="project" value="InterPro"/>
</dbReference>
<keyword evidence="1" id="KW-0805">Transcription regulation</keyword>
<dbReference type="InterPro" id="IPR000835">
    <property type="entry name" value="HTH_MarR-typ"/>
</dbReference>
<evidence type="ECO:0000259" key="4">
    <source>
        <dbReference type="PROSITE" id="PS50995"/>
    </source>
</evidence>
<dbReference type="InterPro" id="IPR036390">
    <property type="entry name" value="WH_DNA-bd_sf"/>
</dbReference>
<dbReference type="RefSeq" id="WP_225354989.1">
    <property type="nucleotide sequence ID" value="NZ_BCVS01000065.1"/>
</dbReference>
<organism evidence="5 6">
    <name type="scientific">Lacticaseibacillus pantheris DSM 15945 = JCM 12539 = NBRC 106106</name>
    <dbReference type="NCBI Taxonomy" id="1423783"/>
    <lineage>
        <taxon>Bacteria</taxon>
        <taxon>Bacillati</taxon>
        <taxon>Bacillota</taxon>
        <taxon>Bacilli</taxon>
        <taxon>Lactobacillales</taxon>
        <taxon>Lactobacillaceae</taxon>
        <taxon>Lacticaseibacillus</taxon>
    </lineage>
</organism>
<evidence type="ECO:0000256" key="1">
    <source>
        <dbReference type="ARBA" id="ARBA00023015"/>
    </source>
</evidence>
<evidence type="ECO:0000256" key="2">
    <source>
        <dbReference type="ARBA" id="ARBA00023125"/>
    </source>
</evidence>
<name>A0A0R1TWR0_9LACO</name>
<comment type="caution">
    <text evidence="5">The sequence shown here is derived from an EMBL/GenBank/DDBJ whole genome shotgun (WGS) entry which is preliminary data.</text>
</comment>
<proteinExistence type="predicted"/>
<dbReference type="Pfam" id="PF12802">
    <property type="entry name" value="MarR_2"/>
    <property type="match status" value="1"/>
</dbReference>
<accession>A0A0R1TWR0</accession>
<dbReference type="Proteomes" id="UP000051922">
    <property type="component" value="Unassembled WGS sequence"/>
</dbReference>
<evidence type="ECO:0000256" key="3">
    <source>
        <dbReference type="ARBA" id="ARBA00023163"/>
    </source>
</evidence>
<feature type="domain" description="HTH marR-type" evidence="4">
    <location>
        <begin position="1"/>
        <end position="115"/>
    </location>
</feature>
<dbReference type="EMBL" id="AZFJ01000052">
    <property type="protein sequence ID" value="KRL85581.1"/>
    <property type="molecule type" value="Genomic_DNA"/>
</dbReference>
<dbReference type="PATRIC" id="fig|1423783.4.peg.1795"/>
<dbReference type="Gene3D" id="1.10.10.10">
    <property type="entry name" value="Winged helix-like DNA-binding domain superfamily/Winged helix DNA-binding domain"/>
    <property type="match status" value="1"/>
</dbReference>
<dbReference type="STRING" id="1423783.FC50_GL001754"/>
<dbReference type="InterPro" id="IPR036388">
    <property type="entry name" value="WH-like_DNA-bd_sf"/>
</dbReference>
<evidence type="ECO:0000313" key="5">
    <source>
        <dbReference type="EMBL" id="KRL85581.1"/>
    </source>
</evidence>
<dbReference type="PANTHER" id="PTHR42756">
    <property type="entry name" value="TRANSCRIPTIONAL REGULATOR, MARR"/>
    <property type="match status" value="1"/>
</dbReference>